<dbReference type="PANTHER" id="PTHR45616:SF39">
    <property type="entry name" value="KERATIN, TYPE II CYTOSKELETAL 6A-RELATED"/>
    <property type="match status" value="1"/>
</dbReference>
<evidence type="ECO:0000259" key="2">
    <source>
        <dbReference type="PROSITE" id="PS51842"/>
    </source>
</evidence>
<dbReference type="GO" id="GO:0045109">
    <property type="term" value="P:intermediate filament organization"/>
    <property type="evidence" value="ECO:0007669"/>
    <property type="project" value="TreeGrafter"/>
</dbReference>
<feature type="non-terminal residue" evidence="3">
    <location>
        <position position="147"/>
    </location>
</feature>
<dbReference type="InterPro" id="IPR018039">
    <property type="entry name" value="IF_conserved"/>
</dbReference>
<protein>
    <recommendedName>
        <fullName evidence="2">IF rod domain-containing protein</fullName>
    </recommendedName>
</protein>
<evidence type="ECO:0000256" key="1">
    <source>
        <dbReference type="SAM" id="Coils"/>
    </source>
</evidence>
<dbReference type="RefSeq" id="WP_165351020.1">
    <property type="nucleotide sequence ID" value="NZ_SDVB01000041.1"/>
</dbReference>
<comment type="caution">
    <text evidence="3">The sequence shown here is derived from an EMBL/GenBank/DDBJ whole genome shotgun (WGS) entry which is preliminary data.</text>
</comment>
<dbReference type="GO" id="GO:0005615">
    <property type="term" value="C:extracellular space"/>
    <property type="evidence" value="ECO:0007669"/>
    <property type="project" value="TreeGrafter"/>
</dbReference>
<accession>A0A4Q2TWX9</accession>
<feature type="domain" description="IF rod" evidence="2">
    <location>
        <begin position="1"/>
        <end position="142"/>
    </location>
</feature>
<keyword evidence="4" id="KW-1185">Reference proteome</keyword>
<dbReference type="PROSITE" id="PS51842">
    <property type="entry name" value="IF_ROD_2"/>
    <property type="match status" value="1"/>
</dbReference>
<dbReference type="InterPro" id="IPR039008">
    <property type="entry name" value="IF_rod_dom"/>
</dbReference>
<feature type="non-terminal residue" evidence="3">
    <location>
        <position position="1"/>
    </location>
</feature>
<evidence type="ECO:0000313" key="4">
    <source>
        <dbReference type="Proteomes" id="UP000291088"/>
    </source>
</evidence>
<dbReference type="GO" id="GO:0045095">
    <property type="term" value="C:keratin filament"/>
    <property type="evidence" value="ECO:0007669"/>
    <property type="project" value="InterPro"/>
</dbReference>
<dbReference type="EMBL" id="SDVB01000041">
    <property type="protein sequence ID" value="RYC27567.1"/>
    <property type="molecule type" value="Genomic_DNA"/>
</dbReference>
<reference evidence="3 4" key="1">
    <citation type="submission" date="2019-01" db="EMBL/GenBank/DDBJ databases">
        <authorList>
            <person name="Deng T."/>
        </authorList>
    </citation>
    <scope>NUCLEOTIDE SEQUENCE [LARGE SCALE GENOMIC DNA]</scope>
    <source>
        <strain evidence="3 4">F8825</strain>
    </source>
</reference>
<sequence length="147" mass="16859">NSVKAQYQQIADRSKAEAEASYNEKYQQLQSTAGQHGDKIKNTKNEIQELNRLIQRMRSEIESVKKQIATIQKAIAEAEQHGEAALKDARQKLTELEAALQKLKEDLARQIREHQQLLNVKLALDIEIATYRKLLEVEEDRMSGYIA</sequence>
<dbReference type="FunFam" id="1.20.5.500:FF:000001">
    <property type="entry name" value="Type II keratin 23"/>
    <property type="match status" value="1"/>
</dbReference>
<dbReference type="PRINTS" id="PR01276">
    <property type="entry name" value="TYPE2KERATIN"/>
</dbReference>
<dbReference type="SMART" id="SM01391">
    <property type="entry name" value="Filament"/>
    <property type="match status" value="1"/>
</dbReference>
<dbReference type="Gene3D" id="1.20.5.500">
    <property type="entry name" value="Single helix bin"/>
    <property type="match status" value="1"/>
</dbReference>
<dbReference type="GO" id="GO:0030280">
    <property type="term" value="F:structural constituent of skin epidermis"/>
    <property type="evidence" value="ECO:0007669"/>
    <property type="project" value="TreeGrafter"/>
</dbReference>
<evidence type="ECO:0000313" key="3">
    <source>
        <dbReference type="EMBL" id="RYC27567.1"/>
    </source>
</evidence>
<name>A0A4Q2TWX9_9HYPH</name>
<dbReference type="PANTHER" id="PTHR45616">
    <property type="entry name" value="GATA-TYPE DOMAIN-CONTAINING PROTEIN"/>
    <property type="match status" value="1"/>
</dbReference>
<keyword evidence="1" id="KW-0175">Coiled coil</keyword>
<dbReference type="InterPro" id="IPR003054">
    <property type="entry name" value="Keratin_II"/>
</dbReference>
<proteinExistence type="predicted"/>
<dbReference type="Pfam" id="PF00038">
    <property type="entry name" value="Filament"/>
    <property type="match status" value="1"/>
</dbReference>
<dbReference type="AlphaFoldDB" id="A0A4Q2TWX9"/>
<dbReference type="Proteomes" id="UP000291088">
    <property type="component" value="Unassembled WGS sequence"/>
</dbReference>
<organism evidence="3 4">
    <name type="scientific">Ciceribacter ferrooxidans</name>
    <dbReference type="NCBI Taxonomy" id="2509717"/>
    <lineage>
        <taxon>Bacteria</taxon>
        <taxon>Pseudomonadati</taxon>
        <taxon>Pseudomonadota</taxon>
        <taxon>Alphaproteobacteria</taxon>
        <taxon>Hyphomicrobiales</taxon>
        <taxon>Rhizobiaceae</taxon>
        <taxon>Ciceribacter</taxon>
    </lineage>
</organism>
<dbReference type="PROSITE" id="PS00226">
    <property type="entry name" value="IF_ROD_1"/>
    <property type="match status" value="1"/>
</dbReference>
<feature type="coiled-coil region" evidence="1">
    <location>
        <begin position="33"/>
        <end position="120"/>
    </location>
</feature>
<gene>
    <name evidence="3" type="ORF">EUU22_00770</name>
</gene>
<dbReference type="FunFam" id="1.20.5.170:FF:000004">
    <property type="entry name" value="Keratin, type II cytoskeletal 5"/>
    <property type="match status" value="1"/>
</dbReference>
<dbReference type="SUPFAM" id="SSF64593">
    <property type="entry name" value="Intermediate filament protein, coiled coil region"/>
    <property type="match status" value="1"/>
</dbReference>
<dbReference type="Gene3D" id="1.20.5.170">
    <property type="match status" value="1"/>
</dbReference>